<keyword evidence="1" id="KW-0808">Transferase</keyword>
<dbReference type="GO" id="GO:0016747">
    <property type="term" value="F:acyltransferase activity, transferring groups other than amino-acyl groups"/>
    <property type="evidence" value="ECO:0007669"/>
    <property type="project" value="UniProtKB-ARBA"/>
</dbReference>
<dbReference type="SUPFAM" id="SSF52777">
    <property type="entry name" value="CoA-dependent acyltransferases"/>
    <property type="match status" value="1"/>
</dbReference>
<name>I1I158_BRADI</name>
<dbReference type="AlphaFoldDB" id="I1I158"/>
<dbReference type="Pfam" id="PF02458">
    <property type="entry name" value="Transferase"/>
    <property type="match status" value="1"/>
</dbReference>
<evidence type="ECO:0000256" key="2">
    <source>
        <dbReference type="ARBA" id="ARBA00023315"/>
    </source>
</evidence>
<sequence length="444" mass="47354">MTSTTKILEDSRVVVPPSPPLLKLSALDATWLIVPLIQRVVLFVDNGDGDHPPFASMVASLRASLALTLARFPPLAGRIVFLPSTGDVAIDCSDGSGVRFVVADCQGADAASLAGGADHDVAAFKLLVPELETNALPAEALAVQVTRLKGGVAVGVAMHHAVVDGRSVWTFLEAWAAACRGDTAAADGAVPEFDRAVVKVPGGEELVRSTLRKYAPDLPLVTKFPVAPGLPRRTFTMTAQHIRRQKQRIDDLTGSSATTPSTFVTVAALAWVSFVRSKHPIVISIDHDVYLSFFVDCRGRRCGGIDPPISEDYFGTCLSGCLARATARDLLAEDNGVAAAAAAIQKEVRRAGEDPLALWDWMAYVRTLPRDRAMNVSGSTRFQAYETTDFGWGQSSRTELVTMNRSGQVVLVAAKGGGGGVQTSVCMHPDHMDGFSSHFVKFLD</sequence>
<dbReference type="EnsemblPlants" id="KQJ95198">
    <property type="protein sequence ID" value="KQJ95198"/>
    <property type="gene ID" value="BRADI_3g15700v3"/>
</dbReference>
<reference evidence="3 4" key="1">
    <citation type="journal article" date="2010" name="Nature">
        <title>Genome sequencing and analysis of the model grass Brachypodium distachyon.</title>
        <authorList>
            <consortium name="International Brachypodium Initiative"/>
        </authorList>
    </citation>
    <scope>NUCLEOTIDE SEQUENCE [LARGE SCALE GENOMIC DNA]</scope>
    <source>
        <strain evidence="3 4">Bd21</strain>
    </source>
</reference>
<evidence type="ECO:0000256" key="1">
    <source>
        <dbReference type="ARBA" id="ARBA00022679"/>
    </source>
</evidence>
<organism evidence="3">
    <name type="scientific">Brachypodium distachyon</name>
    <name type="common">Purple false brome</name>
    <name type="synonym">Trachynia distachya</name>
    <dbReference type="NCBI Taxonomy" id="15368"/>
    <lineage>
        <taxon>Eukaryota</taxon>
        <taxon>Viridiplantae</taxon>
        <taxon>Streptophyta</taxon>
        <taxon>Embryophyta</taxon>
        <taxon>Tracheophyta</taxon>
        <taxon>Spermatophyta</taxon>
        <taxon>Magnoliopsida</taxon>
        <taxon>Liliopsida</taxon>
        <taxon>Poales</taxon>
        <taxon>Poaceae</taxon>
        <taxon>BOP clade</taxon>
        <taxon>Pooideae</taxon>
        <taxon>Stipodae</taxon>
        <taxon>Brachypodieae</taxon>
        <taxon>Brachypodium</taxon>
    </lineage>
</organism>
<dbReference type="InterPro" id="IPR051504">
    <property type="entry name" value="Plant_metabolite_acyltrans"/>
</dbReference>
<reference evidence="3" key="2">
    <citation type="submission" date="2017-06" db="EMBL/GenBank/DDBJ databases">
        <title>WGS assembly of Brachypodium distachyon.</title>
        <authorList>
            <consortium name="The International Brachypodium Initiative"/>
            <person name="Lucas S."/>
            <person name="Harmon-Smith M."/>
            <person name="Lail K."/>
            <person name="Tice H."/>
            <person name="Grimwood J."/>
            <person name="Bruce D."/>
            <person name="Barry K."/>
            <person name="Shu S."/>
            <person name="Lindquist E."/>
            <person name="Wang M."/>
            <person name="Pitluck S."/>
            <person name="Vogel J.P."/>
            <person name="Garvin D.F."/>
            <person name="Mockler T.C."/>
            <person name="Schmutz J."/>
            <person name="Rokhsar D."/>
            <person name="Bevan M.W."/>
        </authorList>
    </citation>
    <scope>NUCLEOTIDE SEQUENCE</scope>
    <source>
        <strain evidence="3">Bd21</strain>
    </source>
</reference>
<dbReference type="eggNOG" id="ENOG502T1DZ">
    <property type="taxonomic scope" value="Eukaryota"/>
</dbReference>
<keyword evidence="5" id="KW-1185">Reference proteome</keyword>
<reference evidence="4" key="3">
    <citation type="submission" date="2018-08" db="UniProtKB">
        <authorList>
            <consortium name="EnsemblPlants"/>
        </authorList>
    </citation>
    <scope>IDENTIFICATION</scope>
    <source>
        <strain evidence="4">cv. Bd21</strain>
    </source>
</reference>
<dbReference type="EMBL" id="CM000882">
    <property type="protein sequence ID" value="KQJ95198.1"/>
    <property type="molecule type" value="Genomic_DNA"/>
</dbReference>
<keyword evidence="2" id="KW-0012">Acyltransferase</keyword>
<protein>
    <submittedName>
        <fullName evidence="3 4">Uncharacterized protein</fullName>
    </submittedName>
</protein>
<dbReference type="OMA" id="IAAWHDV"/>
<accession>I1I158</accession>
<evidence type="ECO:0000313" key="5">
    <source>
        <dbReference type="Proteomes" id="UP000008810"/>
    </source>
</evidence>
<dbReference type="InterPro" id="IPR023213">
    <property type="entry name" value="CAT-like_dom_sf"/>
</dbReference>
<dbReference type="HOGENOM" id="CLU_014546_7_2_1"/>
<dbReference type="OrthoDB" id="1862401at2759"/>
<dbReference type="PANTHER" id="PTHR31625">
    <property type="match status" value="1"/>
</dbReference>
<dbReference type="InParanoid" id="I1I158"/>
<proteinExistence type="predicted"/>
<dbReference type="Gramene" id="KQJ95198">
    <property type="protein sequence ID" value="KQJ95198"/>
    <property type="gene ID" value="BRADI_3g15700v3"/>
</dbReference>
<gene>
    <name evidence="3" type="ORF">BRADI_3g15700v3</name>
</gene>
<dbReference type="Proteomes" id="UP000008810">
    <property type="component" value="Chromosome 3"/>
</dbReference>
<evidence type="ECO:0000313" key="4">
    <source>
        <dbReference type="EnsemblPlants" id="KQJ95198"/>
    </source>
</evidence>
<dbReference type="Gene3D" id="3.30.559.10">
    <property type="entry name" value="Chloramphenicol acetyltransferase-like domain"/>
    <property type="match status" value="2"/>
</dbReference>
<evidence type="ECO:0000313" key="3">
    <source>
        <dbReference type="EMBL" id="KQJ95198.1"/>
    </source>
</evidence>